<gene>
    <name evidence="2" type="ORF">LQ564_21810</name>
</gene>
<feature type="signal peptide" evidence="1">
    <location>
        <begin position="1"/>
        <end position="18"/>
    </location>
</feature>
<dbReference type="RefSeq" id="WP_231060208.1">
    <property type="nucleotide sequence ID" value="NZ_JAJNOC010000009.1"/>
</dbReference>
<feature type="chain" id="PRO_5046745574" evidence="1">
    <location>
        <begin position="19"/>
        <end position="249"/>
    </location>
</feature>
<proteinExistence type="predicted"/>
<dbReference type="InterPro" id="IPR029045">
    <property type="entry name" value="ClpP/crotonase-like_dom_sf"/>
</dbReference>
<organism evidence="2 3">
    <name type="scientific">Massilia phyllostachyos</name>
    <dbReference type="NCBI Taxonomy" id="2898585"/>
    <lineage>
        <taxon>Bacteria</taxon>
        <taxon>Pseudomonadati</taxon>
        <taxon>Pseudomonadota</taxon>
        <taxon>Betaproteobacteria</taxon>
        <taxon>Burkholderiales</taxon>
        <taxon>Oxalobacteraceae</taxon>
        <taxon>Telluria group</taxon>
        <taxon>Massilia</taxon>
    </lineage>
</organism>
<keyword evidence="3" id="KW-1185">Reference proteome</keyword>
<evidence type="ECO:0000256" key="1">
    <source>
        <dbReference type="SAM" id="SignalP"/>
    </source>
</evidence>
<accession>A0ABS8QB11</accession>
<evidence type="ECO:0000313" key="3">
    <source>
        <dbReference type="Proteomes" id="UP001179361"/>
    </source>
</evidence>
<evidence type="ECO:0000313" key="2">
    <source>
        <dbReference type="EMBL" id="MCD2518940.1"/>
    </source>
</evidence>
<sequence length="249" mass="26963">MRITLFLSSCLLLAGAHAAEVKRVDARTIAFDGSITAGDAAKLAQAWAPGTTLLRVTSVGGSSEEAMIMGRFIHDKGLDIEIVRGCASSCANYMFPAARHKTITPGAILGYHGTGYLTELAGVDSLREDLLAGGMAPDEVKKQLPGLHDYVVRIARMEQEFTRYIGLNPQFYRDFKTVAEKGDALDKQYAAQKATFLWWPSARRLEQCYGIRNVNDQARPAALESTGHAFVTKGAFLLVGDQFLAGCGS</sequence>
<dbReference type="Proteomes" id="UP001179361">
    <property type="component" value="Unassembled WGS sequence"/>
</dbReference>
<comment type="caution">
    <text evidence="2">The sequence shown here is derived from an EMBL/GenBank/DDBJ whole genome shotgun (WGS) entry which is preliminary data.</text>
</comment>
<reference evidence="2" key="1">
    <citation type="submission" date="2021-11" db="EMBL/GenBank/DDBJ databases">
        <title>The complete genome of Massilia sp sp. G4R7.</title>
        <authorList>
            <person name="Liu L."/>
            <person name="Yue J."/>
            <person name="Yuan J."/>
            <person name="Yang F."/>
            <person name="Li L."/>
        </authorList>
    </citation>
    <scope>NUCLEOTIDE SEQUENCE</scope>
    <source>
        <strain evidence="2">G4R7</strain>
    </source>
</reference>
<keyword evidence="1" id="KW-0732">Signal</keyword>
<dbReference type="EMBL" id="JAJNOC010000009">
    <property type="protein sequence ID" value="MCD2518940.1"/>
    <property type="molecule type" value="Genomic_DNA"/>
</dbReference>
<protein>
    <submittedName>
        <fullName evidence="2">Uncharacterized protein</fullName>
    </submittedName>
</protein>
<name>A0ABS8QB11_9BURK</name>
<dbReference type="SUPFAM" id="SSF52096">
    <property type="entry name" value="ClpP/crotonase"/>
    <property type="match status" value="1"/>
</dbReference>